<dbReference type="InterPro" id="IPR038257">
    <property type="entry name" value="CRISPR-assoc_Cas3_HD_sf"/>
</dbReference>
<dbReference type="GO" id="GO:0046872">
    <property type="term" value="F:metal ion binding"/>
    <property type="evidence" value="ECO:0007669"/>
    <property type="project" value="UniProtKB-KW"/>
</dbReference>
<dbReference type="InterPro" id="IPR011545">
    <property type="entry name" value="DEAD/DEAH_box_helicase_dom"/>
</dbReference>
<keyword evidence="8" id="KW-0051">Antiviral defense</keyword>
<evidence type="ECO:0000256" key="6">
    <source>
        <dbReference type="ARBA" id="ARBA00022806"/>
    </source>
</evidence>
<dbReference type="SMART" id="SM00487">
    <property type="entry name" value="DEXDc"/>
    <property type="match status" value="1"/>
</dbReference>
<dbReference type="AlphaFoldDB" id="A0A6H1UB20"/>
<dbReference type="CDD" id="cd17930">
    <property type="entry name" value="DEXHc_cas3"/>
    <property type="match status" value="1"/>
</dbReference>
<keyword evidence="12" id="KW-1185">Reference proteome</keyword>
<evidence type="ECO:0000313" key="11">
    <source>
        <dbReference type="EMBL" id="QIZ75780.1"/>
    </source>
</evidence>
<protein>
    <submittedName>
        <fullName evidence="11">CRISPR-associated endonuclease Cas3</fullName>
    </submittedName>
</protein>
<sequence>MPYIAHVKQDDNDHWLPPHSLEDHLNDVARLTQSLLAGDSASWGELAGRWHDLGKYQFSFQKYLRDNSGYERENAHLEDPTSKHGRVTHSTAGAVHAVNVLGPGFGHFLAYIIAGHHAGLPDWSGGKGALSYRLGDDGQSEYQQSLVAEVPAAILAGHKPNLPSPASDSEACALWIRMLFSALVDADFIDTEAYMQPEQTVQRQGQLSLSQLQDRFVTYMSALQQGSDATELNTIRNEIYRTCLSAAQSSPGIFSLTVPTGGGKSLSSLGFALEHARVHGKRRIIYAIPFTSIIEQNAKVFRRALGDDADAVLEHHSNLDVPPNKENNRSRLAAENWEAPLIVTTNVQLFESLHASRSSRCRKLHNLRDAVIVLDEAQQLPRDFHAPIVRVMKQLSMHFGVTWLLCTATQPDLSTQKEAVSDRTLLDGFEQVTEICADPIKLAQQLKRVEVEMPEPDAQTSWSELAEQIAAQACVLAIVSTRRQARELFQLLPDDGHNLHLSAQMCAEHRSVVLAEINKRLEQRSKGNSRPLRVISTQLVEAGVDVDFPVVYRAMAGLDSIAQSAGRCNREGKMTELGRVVVFNPPELPPVGFLRQAQQATMGMLKSGLLHDPLSPAAFTQYFQRLNLLGERDRHGINDLLTPKLDKSTGAPMLQLRTAAEKFRLIDNSGVAVIVPYLQMREIAESPVYLWLKKLEADASQKWVYRKLQRYTITLPDSFVRQLHQAGMVREVAGQWLVEEGSYDPCYGVVPPNSLLSAEGSIC</sequence>
<keyword evidence="7" id="KW-0067">ATP-binding</keyword>
<dbReference type="GO" id="GO:0004386">
    <property type="term" value="F:helicase activity"/>
    <property type="evidence" value="ECO:0007669"/>
    <property type="project" value="UniProtKB-KW"/>
</dbReference>
<keyword evidence="3" id="KW-0479">Metal-binding</keyword>
<evidence type="ECO:0000256" key="3">
    <source>
        <dbReference type="ARBA" id="ARBA00022723"/>
    </source>
</evidence>
<dbReference type="CDD" id="cd09641">
    <property type="entry name" value="Cas3''_I"/>
    <property type="match status" value="1"/>
</dbReference>
<name>A0A6H1UB20_9GAMM</name>
<evidence type="ECO:0000256" key="1">
    <source>
        <dbReference type="ARBA" id="ARBA00006847"/>
    </source>
</evidence>
<evidence type="ECO:0000256" key="8">
    <source>
        <dbReference type="ARBA" id="ARBA00023118"/>
    </source>
</evidence>
<dbReference type="RefSeq" id="WP_168659041.1">
    <property type="nucleotide sequence ID" value="NZ_CP051180.1"/>
</dbReference>
<dbReference type="GO" id="GO:0004519">
    <property type="term" value="F:endonuclease activity"/>
    <property type="evidence" value="ECO:0007669"/>
    <property type="project" value="UniProtKB-KW"/>
</dbReference>
<accession>A0A6H1UB20</accession>
<dbReference type="PROSITE" id="PS51192">
    <property type="entry name" value="HELICASE_ATP_BIND_1"/>
    <property type="match status" value="1"/>
</dbReference>
<evidence type="ECO:0000256" key="4">
    <source>
        <dbReference type="ARBA" id="ARBA00022741"/>
    </source>
</evidence>
<dbReference type="Pfam" id="PF00270">
    <property type="entry name" value="DEAD"/>
    <property type="match status" value="1"/>
</dbReference>
<evidence type="ECO:0000256" key="7">
    <source>
        <dbReference type="ARBA" id="ARBA00022840"/>
    </source>
</evidence>
<dbReference type="InterPro" id="IPR054712">
    <property type="entry name" value="Cas3-like_dom"/>
</dbReference>
<feature type="domain" description="HD Cas3-type" evidence="10">
    <location>
        <begin position="14"/>
        <end position="189"/>
    </location>
</feature>
<dbReference type="GO" id="GO:0051607">
    <property type="term" value="P:defense response to virus"/>
    <property type="evidence" value="ECO:0007669"/>
    <property type="project" value="UniProtKB-KW"/>
</dbReference>
<comment type="similarity">
    <text evidence="1">In the N-terminal section; belongs to the CRISPR-associated nuclease Cas3-HD family.</text>
</comment>
<dbReference type="EMBL" id="CP051180">
    <property type="protein sequence ID" value="QIZ75780.1"/>
    <property type="molecule type" value="Genomic_DNA"/>
</dbReference>
<dbReference type="Gene3D" id="1.10.3210.30">
    <property type="match status" value="1"/>
</dbReference>
<evidence type="ECO:0000259" key="10">
    <source>
        <dbReference type="PROSITE" id="PS51643"/>
    </source>
</evidence>
<dbReference type="Gene3D" id="3.40.50.300">
    <property type="entry name" value="P-loop containing nucleotide triphosphate hydrolases"/>
    <property type="match status" value="2"/>
</dbReference>
<dbReference type="KEGG" id="fes:HER31_02020"/>
<dbReference type="NCBIfam" id="TIGR01596">
    <property type="entry name" value="cas3_HD"/>
    <property type="match status" value="1"/>
</dbReference>
<dbReference type="InterPro" id="IPR014001">
    <property type="entry name" value="Helicase_ATP-bd"/>
</dbReference>
<keyword evidence="11" id="KW-0540">Nuclease</keyword>
<dbReference type="GO" id="GO:0005524">
    <property type="term" value="F:ATP binding"/>
    <property type="evidence" value="ECO:0007669"/>
    <property type="project" value="UniProtKB-KW"/>
</dbReference>
<dbReference type="InterPro" id="IPR006483">
    <property type="entry name" value="CRISPR-assoc_Cas3_HD"/>
</dbReference>
<comment type="similarity">
    <text evidence="2">In the central section; belongs to the CRISPR-associated helicase Cas3 family.</text>
</comment>
<organism evidence="11 12">
    <name type="scientific">Ferrimonas lipolytica</name>
    <dbReference type="NCBI Taxonomy" id="2724191"/>
    <lineage>
        <taxon>Bacteria</taxon>
        <taxon>Pseudomonadati</taxon>
        <taxon>Pseudomonadota</taxon>
        <taxon>Gammaproteobacteria</taxon>
        <taxon>Alteromonadales</taxon>
        <taxon>Ferrimonadaceae</taxon>
        <taxon>Ferrimonas</taxon>
    </lineage>
</organism>
<evidence type="ECO:0000256" key="5">
    <source>
        <dbReference type="ARBA" id="ARBA00022801"/>
    </source>
</evidence>
<dbReference type="SUPFAM" id="SSF52540">
    <property type="entry name" value="P-loop containing nucleoside triphosphate hydrolases"/>
    <property type="match status" value="1"/>
</dbReference>
<dbReference type="Pfam" id="PF22590">
    <property type="entry name" value="Cas3-like_C_2"/>
    <property type="match status" value="1"/>
</dbReference>
<dbReference type="GO" id="GO:0016787">
    <property type="term" value="F:hydrolase activity"/>
    <property type="evidence" value="ECO:0007669"/>
    <property type="project" value="UniProtKB-KW"/>
</dbReference>
<feature type="domain" description="Helicase ATP-binding" evidence="9">
    <location>
        <begin position="245"/>
        <end position="428"/>
    </location>
</feature>
<dbReference type="GO" id="GO:0003676">
    <property type="term" value="F:nucleic acid binding"/>
    <property type="evidence" value="ECO:0007669"/>
    <property type="project" value="InterPro"/>
</dbReference>
<keyword evidence="6" id="KW-0347">Helicase</keyword>
<evidence type="ECO:0000259" key="9">
    <source>
        <dbReference type="PROSITE" id="PS51192"/>
    </source>
</evidence>
<evidence type="ECO:0000256" key="2">
    <source>
        <dbReference type="ARBA" id="ARBA00009046"/>
    </source>
</evidence>
<dbReference type="PROSITE" id="PS51643">
    <property type="entry name" value="HD_CAS3"/>
    <property type="match status" value="1"/>
</dbReference>
<keyword evidence="4" id="KW-0547">Nucleotide-binding</keyword>
<keyword evidence="5" id="KW-0378">Hydrolase</keyword>
<reference evidence="11 12" key="1">
    <citation type="submission" date="2020-04" db="EMBL/GenBank/DDBJ databases">
        <title>Ferrimonas sp. S7 isolated from sea water.</title>
        <authorList>
            <person name="Bae S.S."/>
            <person name="Baek K."/>
        </authorList>
    </citation>
    <scope>NUCLEOTIDE SEQUENCE [LARGE SCALE GENOMIC DNA]</scope>
    <source>
        <strain evidence="11 12">S7</strain>
    </source>
</reference>
<dbReference type="Proteomes" id="UP000501602">
    <property type="component" value="Chromosome"/>
</dbReference>
<evidence type="ECO:0000313" key="12">
    <source>
        <dbReference type="Proteomes" id="UP000501602"/>
    </source>
</evidence>
<dbReference type="InterPro" id="IPR027417">
    <property type="entry name" value="P-loop_NTPase"/>
</dbReference>
<proteinExistence type="inferred from homology"/>
<gene>
    <name evidence="11" type="ORF">HER31_02020</name>
</gene>
<keyword evidence="11" id="KW-0255">Endonuclease</keyword>